<evidence type="ECO:0000256" key="1">
    <source>
        <dbReference type="ARBA" id="ARBA00004141"/>
    </source>
</evidence>
<keyword evidence="4 5" id="KW-0472">Membrane</keyword>
<dbReference type="PANTHER" id="PTHR11132">
    <property type="entry name" value="SOLUTE CARRIER FAMILY 35"/>
    <property type="match status" value="1"/>
</dbReference>
<keyword evidence="2 5" id="KW-0812">Transmembrane</keyword>
<evidence type="ECO:0000256" key="3">
    <source>
        <dbReference type="ARBA" id="ARBA00022989"/>
    </source>
</evidence>
<dbReference type="Proteomes" id="UP001165082">
    <property type="component" value="Unassembled WGS sequence"/>
</dbReference>
<dbReference type="InterPro" id="IPR037185">
    <property type="entry name" value="EmrE-like"/>
</dbReference>
<accession>A0A9W6Z4Y1</accession>
<evidence type="ECO:0000313" key="7">
    <source>
        <dbReference type="EMBL" id="GMH47369.1"/>
    </source>
</evidence>
<keyword evidence="8" id="KW-1185">Reference proteome</keyword>
<protein>
    <recommendedName>
        <fullName evidence="6">Sugar phosphate transporter domain-containing protein</fullName>
    </recommendedName>
</protein>
<organism evidence="7 8">
    <name type="scientific">Triparma retinervis</name>
    <dbReference type="NCBI Taxonomy" id="2557542"/>
    <lineage>
        <taxon>Eukaryota</taxon>
        <taxon>Sar</taxon>
        <taxon>Stramenopiles</taxon>
        <taxon>Ochrophyta</taxon>
        <taxon>Bolidophyceae</taxon>
        <taxon>Parmales</taxon>
        <taxon>Triparmaceae</taxon>
        <taxon>Triparma</taxon>
    </lineage>
</organism>
<feature type="transmembrane region" description="Helical" evidence="5">
    <location>
        <begin position="178"/>
        <end position="196"/>
    </location>
</feature>
<keyword evidence="3 5" id="KW-1133">Transmembrane helix</keyword>
<feature type="transmembrane region" description="Helical" evidence="5">
    <location>
        <begin position="244"/>
        <end position="268"/>
    </location>
</feature>
<dbReference type="SUPFAM" id="SSF103481">
    <property type="entry name" value="Multidrug resistance efflux transporter EmrE"/>
    <property type="match status" value="2"/>
</dbReference>
<proteinExistence type="predicted"/>
<dbReference type="InterPro" id="IPR050186">
    <property type="entry name" value="TPT_transporter"/>
</dbReference>
<feature type="transmembrane region" description="Helical" evidence="5">
    <location>
        <begin position="139"/>
        <end position="157"/>
    </location>
</feature>
<dbReference type="EMBL" id="BRXZ01001835">
    <property type="protein sequence ID" value="GMH47369.1"/>
    <property type="molecule type" value="Genomic_DNA"/>
</dbReference>
<gene>
    <name evidence="7" type="ORF">TrRE_jg12687</name>
</gene>
<feature type="transmembrane region" description="Helical" evidence="5">
    <location>
        <begin position="27"/>
        <end position="49"/>
    </location>
</feature>
<evidence type="ECO:0000256" key="5">
    <source>
        <dbReference type="SAM" id="Phobius"/>
    </source>
</evidence>
<comment type="caution">
    <text evidence="7">The sequence shown here is derived from an EMBL/GenBank/DDBJ whole genome shotgun (WGS) entry which is preliminary data.</text>
</comment>
<dbReference type="Pfam" id="PF03151">
    <property type="entry name" value="TPT"/>
    <property type="match status" value="1"/>
</dbReference>
<dbReference type="GO" id="GO:0016020">
    <property type="term" value="C:membrane"/>
    <property type="evidence" value="ECO:0007669"/>
    <property type="project" value="UniProtKB-SubCell"/>
</dbReference>
<evidence type="ECO:0000313" key="8">
    <source>
        <dbReference type="Proteomes" id="UP001165082"/>
    </source>
</evidence>
<evidence type="ECO:0000256" key="2">
    <source>
        <dbReference type="ARBA" id="ARBA00022692"/>
    </source>
</evidence>
<name>A0A9W6Z4Y1_9STRA</name>
<feature type="transmembrane region" description="Helical" evidence="5">
    <location>
        <begin position="114"/>
        <end position="133"/>
    </location>
</feature>
<dbReference type="AlphaFoldDB" id="A0A9W6Z4Y1"/>
<comment type="subcellular location">
    <subcellularLocation>
        <location evidence="1">Membrane</location>
        <topology evidence="1">Multi-pass membrane protein</topology>
    </subcellularLocation>
</comment>
<evidence type="ECO:0000256" key="4">
    <source>
        <dbReference type="ARBA" id="ARBA00023136"/>
    </source>
</evidence>
<feature type="domain" description="Sugar phosphate transporter" evidence="6">
    <location>
        <begin position="1"/>
        <end position="289"/>
    </location>
</feature>
<feature type="transmembrane region" description="Helical" evidence="5">
    <location>
        <begin position="274"/>
        <end position="291"/>
    </location>
</feature>
<dbReference type="OrthoDB" id="6418713at2759"/>
<evidence type="ECO:0000259" key="6">
    <source>
        <dbReference type="Pfam" id="PF03151"/>
    </source>
</evidence>
<reference evidence="7" key="1">
    <citation type="submission" date="2022-07" db="EMBL/GenBank/DDBJ databases">
        <title>Genome analysis of Parmales, a sister group of diatoms, reveals the evolutionary specialization of diatoms from phago-mixotrophs to photoautotrophs.</title>
        <authorList>
            <person name="Ban H."/>
            <person name="Sato S."/>
            <person name="Yoshikawa S."/>
            <person name="Kazumasa Y."/>
            <person name="Nakamura Y."/>
            <person name="Ichinomiya M."/>
            <person name="Saitoh K."/>
            <person name="Sato N."/>
            <person name="Blanc-Mathieu R."/>
            <person name="Endo H."/>
            <person name="Kuwata A."/>
            <person name="Ogata H."/>
        </authorList>
    </citation>
    <scope>NUCLEOTIDE SEQUENCE</scope>
</reference>
<dbReference type="InterPro" id="IPR004853">
    <property type="entry name" value="Sugar_P_trans_dom"/>
</dbReference>
<sequence>MFLLWYMLNVYYNIVNKKVLNVVPAPITISAVQLLIGSIYWSLTVLVGLKPKPKLPCPVHRDGLNIGAAAFSHSIGQTLTVVSLGAGAVSFTHIVKALEPFFSAMASIFFTKKVMHPNVYLSLIPVVGGVGLACLKELSYSHVAFFAALGSNLFFAIRAVKSKQVMQSEKLDKTITPSNLFGIQTCLATVVGLAFALTMEGLKAVSIVTSSENSKALMRAIFLSGLFHYLNNEVMYMTLGQVDAVTLAVGNTMKRVFIIVASVIVFGNQVSTESAIGSAVGIGGVLLYSLTKMKYEKLERK</sequence>